<feature type="region of interest" description="Disordered" evidence="18">
    <location>
        <begin position="588"/>
        <end position="680"/>
    </location>
</feature>
<comment type="catalytic activity">
    <reaction evidence="1">
        <text>Preferential release of a C-terminal arginine or lysine residue.</text>
        <dbReference type="EC" id="3.4.16.6"/>
    </reaction>
</comment>
<evidence type="ECO:0000256" key="14">
    <source>
        <dbReference type="ARBA" id="ARBA00038895"/>
    </source>
</evidence>
<keyword evidence="13" id="KW-0325">Glycoprotein</keyword>
<evidence type="ECO:0000256" key="15">
    <source>
        <dbReference type="ARBA" id="ARBA00040403"/>
    </source>
</evidence>
<evidence type="ECO:0000256" key="3">
    <source>
        <dbReference type="ARBA" id="ARBA00009431"/>
    </source>
</evidence>
<feature type="compositionally biased region" description="Basic and acidic residues" evidence="18">
    <location>
        <begin position="666"/>
        <end position="680"/>
    </location>
</feature>
<evidence type="ECO:0000313" key="21">
    <source>
        <dbReference type="Proteomes" id="UP000245771"/>
    </source>
</evidence>
<dbReference type="EC" id="3.4.16.6" evidence="14"/>
<dbReference type="OrthoDB" id="443318at2759"/>
<dbReference type="GeneID" id="37021522"/>
<keyword evidence="10 19" id="KW-1133">Transmembrane helix</keyword>
<dbReference type="FunCoup" id="A0A316V5H4">
    <property type="interactions" value="215"/>
</dbReference>
<evidence type="ECO:0000256" key="7">
    <source>
        <dbReference type="ARBA" id="ARBA00022703"/>
    </source>
</evidence>
<dbReference type="STRING" id="1280837.A0A316V5H4"/>
<dbReference type="Pfam" id="PF00450">
    <property type="entry name" value="Peptidase_S10"/>
    <property type="match status" value="1"/>
</dbReference>
<accession>A0A316V5H4</accession>
<feature type="transmembrane region" description="Helical" evidence="19">
    <location>
        <begin position="529"/>
        <end position="554"/>
    </location>
</feature>
<dbReference type="RefSeq" id="XP_025351775.1">
    <property type="nucleotide sequence ID" value="XM_025499741.1"/>
</dbReference>
<keyword evidence="21" id="KW-1185">Reference proteome</keyword>
<dbReference type="InterPro" id="IPR001563">
    <property type="entry name" value="Peptidase_S10"/>
</dbReference>
<dbReference type="GO" id="GO:0005802">
    <property type="term" value="C:trans-Golgi network"/>
    <property type="evidence" value="ECO:0007669"/>
    <property type="project" value="TreeGrafter"/>
</dbReference>
<evidence type="ECO:0000256" key="13">
    <source>
        <dbReference type="ARBA" id="ARBA00023180"/>
    </source>
</evidence>
<dbReference type="InParanoid" id="A0A316V5H4"/>
<gene>
    <name evidence="20" type="ORF">FA14DRAFT_162728</name>
</gene>
<evidence type="ECO:0000256" key="8">
    <source>
        <dbReference type="ARBA" id="ARBA00022729"/>
    </source>
</evidence>
<keyword evidence="5" id="KW-0645">Protease</keyword>
<evidence type="ECO:0000256" key="9">
    <source>
        <dbReference type="ARBA" id="ARBA00022801"/>
    </source>
</evidence>
<dbReference type="Gene3D" id="3.40.50.1820">
    <property type="entry name" value="alpha/beta hydrolase"/>
    <property type="match status" value="1"/>
</dbReference>
<evidence type="ECO:0000256" key="5">
    <source>
        <dbReference type="ARBA" id="ARBA00022670"/>
    </source>
</evidence>
<evidence type="ECO:0000256" key="16">
    <source>
        <dbReference type="ARBA" id="ARBA00040628"/>
    </source>
</evidence>
<keyword evidence="11" id="KW-0333">Golgi apparatus</keyword>
<organism evidence="20 21">
    <name type="scientific">Meira miltonrushii</name>
    <dbReference type="NCBI Taxonomy" id="1280837"/>
    <lineage>
        <taxon>Eukaryota</taxon>
        <taxon>Fungi</taxon>
        <taxon>Dikarya</taxon>
        <taxon>Basidiomycota</taxon>
        <taxon>Ustilaginomycotina</taxon>
        <taxon>Exobasidiomycetes</taxon>
        <taxon>Exobasidiales</taxon>
        <taxon>Brachybasidiaceae</taxon>
        <taxon>Meira</taxon>
    </lineage>
</organism>
<evidence type="ECO:0000313" key="20">
    <source>
        <dbReference type="EMBL" id="PWN31473.1"/>
    </source>
</evidence>
<name>A0A316V5H4_9BASI</name>
<dbReference type="Proteomes" id="UP000245771">
    <property type="component" value="Unassembled WGS sequence"/>
</dbReference>
<feature type="compositionally biased region" description="Acidic residues" evidence="18">
    <location>
        <begin position="589"/>
        <end position="599"/>
    </location>
</feature>
<keyword evidence="4" id="KW-0121">Carboxypeptidase</keyword>
<evidence type="ECO:0000256" key="19">
    <source>
        <dbReference type="SAM" id="Phobius"/>
    </source>
</evidence>
<keyword evidence="12 19" id="KW-0472">Membrane</keyword>
<keyword evidence="7" id="KW-0053">Apoptosis</keyword>
<evidence type="ECO:0000256" key="12">
    <source>
        <dbReference type="ARBA" id="ARBA00023136"/>
    </source>
</evidence>
<dbReference type="PRINTS" id="PR00724">
    <property type="entry name" value="CRBOXYPTASEC"/>
</dbReference>
<dbReference type="InterPro" id="IPR029058">
    <property type="entry name" value="AB_hydrolase_fold"/>
</dbReference>
<evidence type="ECO:0000256" key="11">
    <source>
        <dbReference type="ARBA" id="ARBA00023034"/>
    </source>
</evidence>
<evidence type="ECO:0000256" key="18">
    <source>
        <dbReference type="SAM" id="MobiDB-lite"/>
    </source>
</evidence>
<dbReference type="PANTHER" id="PTHR11802:SF190">
    <property type="entry name" value="PHEROMONE-PROCESSING CARBOXYPEPTIDASE KEX1"/>
    <property type="match status" value="1"/>
</dbReference>
<dbReference type="SUPFAM" id="SSF53474">
    <property type="entry name" value="alpha/beta-Hydrolases"/>
    <property type="match status" value="1"/>
</dbReference>
<sequence>MAFIERDDGSQSRNAQLMSLLNKRAQSPSAATFFTPSLPLLNHDQPLSLASGYLPARAPITGDQPANNAHLYFVLERARHVTTQKKLIIWLNGGPGCSSFDGLMMEIGAFRPDMKGGLEWTKAGGAWNEYADVIYLDQPVGTGFSYVDSNGYSRNLDQAADEVIYFLDRLIEVYPEYARGNGVDVYIAGESFAGQYIPFTANALIKRGNRSPIDLRGVAIGNGFIDPVAQSGTELEMMVESKVWSTDSEDYRVIKKEVDECKEAIARGTNDMRSVPACGGILASIIERTKARTVGRDTCINIYDVRLSDSAPACGMNWPPTLSATYDYLKRDDVRRALHVDSIHKPEAWVECNHRVGSGIDSDIRGKASVIHLPTILEAGVPVLLFAGDQDLICNHIGVERIPERLQWAGQGWGAPEKKQWYVNNELAGYWRSNRNMTYVSIAKASHMVGVDKPVEAHDMMLRFMGVDLMDAAGPSARIPSRLEGETDRILVVAGGGKNAASQDNTPMIPGISGKTEAQVAEEAKWEAYYNAGSAALIVLLILVGAGTCILLRLRRRARLHRKSSAPYLPSEEEGGEHEMERFIQGDLPSDDNLAEEDNTTAYSDDTYRLDATTASNTRANGRRTGALPDDGANSDEKGKGNGNSIADRDAEQIFDVGDESDEDLSESKSHRTGEAVRFA</sequence>
<evidence type="ECO:0000256" key="2">
    <source>
        <dbReference type="ARBA" id="ARBA00004393"/>
    </source>
</evidence>
<dbReference type="AlphaFoldDB" id="A0A316V5H4"/>
<reference evidence="20 21" key="1">
    <citation type="journal article" date="2018" name="Mol. Biol. Evol.">
        <title>Broad Genomic Sampling Reveals a Smut Pathogenic Ancestry of the Fungal Clade Ustilaginomycotina.</title>
        <authorList>
            <person name="Kijpornyongpan T."/>
            <person name="Mondo S.J."/>
            <person name="Barry K."/>
            <person name="Sandor L."/>
            <person name="Lee J."/>
            <person name="Lipzen A."/>
            <person name="Pangilinan J."/>
            <person name="LaButti K."/>
            <person name="Hainaut M."/>
            <person name="Henrissat B."/>
            <person name="Grigoriev I.V."/>
            <person name="Spatafora J.W."/>
            <person name="Aime M.C."/>
        </authorList>
    </citation>
    <scope>NUCLEOTIDE SEQUENCE [LARGE SCALE GENOMIC DNA]</scope>
    <source>
        <strain evidence="20 21">MCA 3882</strain>
    </source>
</reference>
<dbReference type="GO" id="GO:0006915">
    <property type="term" value="P:apoptotic process"/>
    <property type="evidence" value="ECO:0007669"/>
    <property type="project" value="UniProtKB-KW"/>
</dbReference>
<evidence type="ECO:0000256" key="6">
    <source>
        <dbReference type="ARBA" id="ARBA00022692"/>
    </source>
</evidence>
<keyword evidence="8" id="KW-0732">Signal</keyword>
<evidence type="ECO:0000256" key="17">
    <source>
        <dbReference type="ARBA" id="ARBA00042717"/>
    </source>
</evidence>
<evidence type="ECO:0000256" key="10">
    <source>
        <dbReference type="ARBA" id="ARBA00022989"/>
    </source>
</evidence>
<proteinExistence type="inferred from homology"/>
<dbReference type="PANTHER" id="PTHR11802">
    <property type="entry name" value="SERINE PROTEASE FAMILY S10 SERINE CARBOXYPEPTIDASE"/>
    <property type="match status" value="1"/>
</dbReference>
<comment type="subcellular location">
    <subcellularLocation>
        <location evidence="2">Golgi apparatus</location>
        <location evidence="2">trans-Golgi network membrane</location>
        <topology evidence="2">Single-pass type I membrane protein</topology>
    </subcellularLocation>
</comment>
<dbReference type="GO" id="GO:0004185">
    <property type="term" value="F:serine-type carboxypeptidase activity"/>
    <property type="evidence" value="ECO:0007669"/>
    <property type="project" value="UniProtKB-EC"/>
</dbReference>
<evidence type="ECO:0000256" key="4">
    <source>
        <dbReference type="ARBA" id="ARBA00022645"/>
    </source>
</evidence>
<comment type="similarity">
    <text evidence="3">Belongs to the peptidase S10 family.</text>
</comment>
<keyword evidence="9 20" id="KW-0378">Hydrolase</keyword>
<evidence type="ECO:0000256" key="1">
    <source>
        <dbReference type="ARBA" id="ARBA00001003"/>
    </source>
</evidence>
<keyword evidence="6 19" id="KW-0812">Transmembrane</keyword>
<dbReference type="EMBL" id="KZ819608">
    <property type="protein sequence ID" value="PWN31473.1"/>
    <property type="molecule type" value="Genomic_DNA"/>
</dbReference>
<protein>
    <recommendedName>
        <fullName evidence="16">Pheromone-processing carboxypeptidase KEX1</fullName>
        <ecNumber evidence="14">3.4.16.6</ecNumber>
    </recommendedName>
    <alternativeName>
        <fullName evidence="17">Carboxypeptidase D</fullName>
    </alternativeName>
    <alternativeName>
        <fullName evidence="15">Pheromone-processing carboxypeptidase kex1</fullName>
    </alternativeName>
</protein>
<dbReference type="GO" id="GO:0006508">
    <property type="term" value="P:proteolysis"/>
    <property type="evidence" value="ECO:0007669"/>
    <property type="project" value="UniProtKB-KW"/>
</dbReference>